<evidence type="ECO:0000256" key="2">
    <source>
        <dbReference type="ARBA" id="ARBA00022490"/>
    </source>
</evidence>
<reference evidence="10" key="1">
    <citation type="submission" date="2025-08" db="UniProtKB">
        <authorList>
            <consortium name="Ensembl"/>
        </authorList>
    </citation>
    <scope>IDENTIFICATION</scope>
</reference>
<dbReference type="GO" id="GO:0005930">
    <property type="term" value="C:axoneme"/>
    <property type="evidence" value="ECO:0007669"/>
    <property type="project" value="UniProtKB-SubCell"/>
</dbReference>
<dbReference type="Proteomes" id="UP000472275">
    <property type="component" value="Chromosome 11"/>
</dbReference>
<dbReference type="SUPFAM" id="SSF50978">
    <property type="entry name" value="WD40 repeat-like"/>
    <property type="match status" value="1"/>
</dbReference>
<dbReference type="Ensembl" id="ENSACCT00020012892.1">
    <property type="protein sequence ID" value="ENSACCP00020012336.1"/>
    <property type="gene ID" value="ENSACCG00020008473.1"/>
</dbReference>
<keyword evidence="4" id="KW-0677">Repeat</keyword>
<evidence type="ECO:0000256" key="1">
    <source>
        <dbReference type="ARBA" id="ARBA00004430"/>
    </source>
</evidence>
<protein>
    <recommendedName>
        <fullName evidence="9">Cilia- and flagella-associated protein 43</fullName>
    </recommendedName>
</protein>
<reference evidence="10" key="2">
    <citation type="submission" date="2025-09" db="UniProtKB">
        <authorList>
            <consortium name="Ensembl"/>
        </authorList>
    </citation>
    <scope>IDENTIFICATION</scope>
</reference>
<keyword evidence="7" id="KW-0966">Cell projection</keyword>
<evidence type="ECO:0000313" key="11">
    <source>
        <dbReference type="Proteomes" id="UP000472275"/>
    </source>
</evidence>
<evidence type="ECO:0000256" key="3">
    <source>
        <dbReference type="ARBA" id="ARBA00022574"/>
    </source>
</evidence>
<evidence type="ECO:0000256" key="5">
    <source>
        <dbReference type="ARBA" id="ARBA00023054"/>
    </source>
</evidence>
<dbReference type="AlphaFoldDB" id="A0A663EKB9"/>
<keyword evidence="5" id="KW-0175">Coiled coil</keyword>
<evidence type="ECO:0000256" key="6">
    <source>
        <dbReference type="ARBA" id="ARBA00023212"/>
    </source>
</evidence>
<evidence type="ECO:0000256" key="4">
    <source>
        <dbReference type="ARBA" id="ARBA00022737"/>
    </source>
</evidence>
<keyword evidence="2" id="KW-0963">Cytoplasm</keyword>
<keyword evidence="11" id="KW-1185">Reference proteome</keyword>
<evidence type="ECO:0000313" key="10">
    <source>
        <dbReference type="Ensembl" id="ENSACCP00020012336.1"/>
    </source>
</evidence>
<dbReference type="PANTHER" id="PTHR14885:SF1">
    <property type="entry name" value="CILIA- AND FLAGELLA-ASSOCIATED PROTEIN 43"/>
    <property type="match status" value="1"/>
</dbReference>
<dbReference type="InterPro" id="IPR036322">
    <property type="entry name" value="WD40_repeat_dom_sf"/>
</dbReference>
<dbReference type="GeneTree" id="ENSGT00530000064714"/>
<dbReference type="Gene3D" id="2.130.10.10">
    <property type="entry name" value="YVTN repeat-like/Quinoprotein amine dehydrogenase"/>
    <property type="match status" value="1"/>
</dbReference>
<dbReference type="InParanoid" id="A0A663EKB9"/>
<proteinExistence type="inferred from homology"/>
<dbReference type="GO" id="GO:0007288">
    <property type="term" value="P:sperm axoneme assembly"/>
    <property type="evidence" value="ECO:0007669"/>
    <property type="project" value="TreeGrafter"/>
</dbReference>
<sequence>FAANRNSQVLAFSDRKLNPVIYIYTFPELNKLAELKGNAQLDYTLLAFSFTGPYVASYSSIPEFVLSVWNWQENILLCSETQPGVTATSLTFNPMNWQQLCFVNESSLTIWHIERNNDEQCLFLFHSPVKLPDGQGSVSPRKDLFFPVSHSEDPYYGPDLPVSAIAGLVGDEAETFMPRNYIKPSVHPTAHCWTATSEIYVGCKEGYVLAIDAETCSVSVLQQKPLPGKKQQCCVDGLFLFICQGTVYTYKPAQSGEVVKLLDACSSCFLAADFLTPGNKYCVYLLLLNQATAMACCPSSNSVAVGTKRGQIYFLDVTKVEAPRVVHRIFLSKFPVLSLQ</sequence>
<comment type="subcellular location">
    <subcellularLocation>
        <location evidence="1">Cytoplasm</location>
        <location evidence="1">Cytoskeleton</location>
        <location evidence="1">Cilium axoneme</location>
    </subcellularLocation>
</comment>
<keyword evidence="3" id="KW-0853">WD repeat</keyword>
<name>A0A663EKB9_AQUCH</name>
<comment type="similarity">
    <text evidence="8">Belongs to the CFAP43 family.</text>
</comment>
<evidence type="ECO:0000256" key="7">
    <source>
        <dbReference type="ARBA" id="ARBA00023273"/>
    </source>
</evidence>
<dbReference type="PANTHER" id="PTHR14885">
    <property type="entry name" value="CILIA- AND FLAGELLA-ASSOCIATED PROTEIN 43-RELATED"/>
    <property type="match status" value="1"/>
</dbReference>
<dbReference type="InterPro" id="IPR015943">
    <property type="entry name" value="WD40/YVTN_repeat-like_dom_sf"/>
</dbReference>
<evidence type="ECO:0000256" key="9">
    <source>
        <dbReference type="ARBA" id="ARBA00023662"/>
    </source>
</evidence>
<organism evidence="10 11">
    <name type="scientific">Aquila chrysaetos chrysaetos</name>
    <dbReference type="NCBI Taxonomy" id="223781"/>
    <lineage>
        <taxon>Eukaryota</taxon>
        <taxon>Metazoa</taxon>
        <taxon>Chordata</taxon>
        <taxon>Craniata</taxon>
        <taxon>Vertebrata</taxon>
        <taxon>Euteleostomi</taxon>
        <taxon>Archelosauria</taxon>
        <taxon>Archosauria</taxon>
        <taxon>Dinosauria</taxon>
        <taxon>Saurischia</taxon>
        <taxon>Theropoda</taxon>
        <taxon>Coelurosauria</taxon>
        <taxon>Aves</taxon>
        <taxon>Neognathae</taxon>
        <taxon>Neoaves</taxon>
        <taxon>Telluraves</taxon>
        <taxon>Accipitrimorphae</taxon>
        <taxon>Accipitriformes</taxon>
        <taxon>Accipitridae</taxon>
        <taxon>Accipitrinae</taxon>
        <taxon>Aquila</taxon>
    </lineage>
</organism>
<evidence type="ECO:0000256" key="8">
    <source>
        <dbReference type="ARBA" id="ARBA00023605"/>
    </source>
</evidence>
<accession>A0A663EKB9</accession>
<keyword evidence="6" id="KW-0206">Cytoskeleton</keyword>